<dbReference type="InterPro" id="IPR041426">
    <property type="entry name" value="Mos1_HTH"/>
</dbReference>
<dbReference type="Pfam" id="PF17906">
    <property type="entry name" value="HTH_48"/>
    <property type="match status" value="1"/>
</dbReference>
<keyword evidence="1" id="KW-0732">Signal</keyword>
<evidence type="ECO:0000256" key="1">
    <source>
        <dbReference type="SAM" id="SignalP"/>
    </source>
</evidence>
<feature type="signal peptide" evidence="1">
    <location>
        <begin position="1"/>
        <end position="17"/>
    </location>
</feature>
<dbReference type="Gene3D" id="1.10.10.1450">
    <property type="match status" value="1"/>
</dbReference>
<protein>
    <recommendedName>
        <fullName evidence="2">Mos1 transposase HTH domain-containing protein</fullName>
    </recommendedName>
</protein>
<name>A0ABR1DKT1_NECAM</name>
<reference evidence="3 4" key="1">
    <citation type="submission" date="2023-08" db="EMBL/GenBank/DDBJ databases">
        <title>A Necator americanus chromosomal reference genome.</title>
        <authorList>
            <person name="Ilik V."/>
            <person name="Petrzelkova K.J."/>
            <person name="Pardy F."/>
            <person name="Fuh T."/>
            <person name="Niatou-Singa F.S."/>
            <person name="Gouil Q."/>
            <person name="Baker L."/>
            <person name="Ritchie M.E."/>
            <person name="Jex A.R."/>
            <person name="Gazzola D."/>
            <person name="Li H."/>
            <person name="Toshio Fujiwara R."/>
            <person name="Zhan B."/>
            <person name="Aroian R.V."/>
            <person name="Pafco B."/>
            <person name="Schwarz E.M."/>
        </authorList>
    </citation>
    <scope>NUCLEOTIDE SEQUENCE [LARGE SCALE GENOMIC DNA]</scope>
    <source>
        <strain evidence="3 4">Aroian</strain>
        <tissue evidence="3">Whole animal</tissue>
    </source>
</reference>
<accession>A0ABR1DKT1</accession>
<evidence type="ECO:0000313" key="4">
    <source>
        <dbReference type="Proteomes" id="UP001303046"/>
    </source>
</evidence>
<gene>
    <name evidence="3" type="primary">Necator_chrIV.g16107</name>
    <name evidence="3" type="ORF">RB195_002811</name>
</gene>
<sequence length="256" mass="29184">MLAVALLLLISREFNEAVKLRCGNYSSNAVVTPELRENSGILVTWDLLSSDPVCSDPSRLPRFTQLRLHDVSLIASCDSCPRCTLRLPMRYEWPLGSSINTIFIVARQTPYNRIHTDMDIRYVIVDRLPRSLRNWIFEMKQRYKARQAAADMNEALGKGTTVHATVDNWFRRFDDGNTSFGKLSHTEHLRPGSRGKCCGSRSCCPTSRRSTLNSTHRSPACWLWQSEKIDRDVHFSHNNARSYVALCACYQLEALG</sequence>
<dbReference type="Proteomes" id="UP001303046">
    <property type="component" value="Unassembled WGS sequence"/>
</dbReference>
<keyword evidence="4" id="KW-1185">Reference proteome</keyword>
<dbReference type="EMBL" id="JAVFWL010000004">
    <property type="protein sequence ID" value="KAK6751063.1"/>
    <property type="molecule type" value="Genomic_DNA"/>
</dbReference>
<evidence type="ECO:0000259" key="2">
    <source>
        <dbReference type="Pfam" id="PF17906"/>
    </source>
</evidence>
<evidence type="ECO:0000313" key="3">
    <source>
        <dbReference type="EMBL" id="KAK6751063.1"/>
    </source>
</evidence>
<feature type="chain" id="PRO_5045908676" description="Mos1 transposase HTH domain-containing protein" evidence="1">
    <location>
        <begin position="18"/>
        <end position="256"/>
    </location>
</feature>
<feature type="domain" description="Mos1 transposase HTH" evidence="2">
    <location>
        <begin position="136"/>
        <end position="177"/>
    </location>
</feature>
<organism evidence="3 4">
    <name type="scientific">Necator americanus</name>
    <name type="common">Human hookworm</name>
    <dbReference type="NCBI Taxonomy" id="51031"/>
    <lineage>
        <taxon>Eukaryota</taxon>
        <taxon>Metazoa</taxon>
        <taxon>Ecdysozoa</taxon>
        <taxon>Nematoda</taxon>
        <taxon>Chromadorea</taxon>
        <taxon>Rhabditida</taxon>
        <taxon>Rhabditina</taxon>
        <taxon>Rhabditomorpha</taxon>
        <taxon>Strongyloidea</taxon>
        <taxon>Ancylostomatidae</taxon>
        <taxon>Bunostominae</taxon>
        <taxon>Necator</taxon>
    </lineage>
</organism>
<comment type="caution">
    <text evidence="3">The sequence shown here is derived from an EMBL/GenBank/DDBJ whole genome shotgun (WGS) entry which is preliminary data.</text>
</comment>
<proteinExistence type="predicted"/>